<evidence type="ECO:0000256" key="1">
    <source>
        <dbReference type="ARBA" id="ARBA00022527"/>
    </source>
</evidence>
<organism evidence="5 6">
    <name type="scientific">Mya arenaria</name>
    <name type="common">Soft-shell clam</name>
    <dbReference type="NCBI Taxonomy" id="6604"/>
    <lineage>
        <taxon>Eukaryota</taxon>
        <taxon>Metazoa</taxon>
        <taxon>Spiralia</taxon>
        <taxon>Lophotrochozoa</taxon>
        <taxon>Mollusca</taxon>
        <taxon>Bivalvia</taxon>
        <taxon>Autobranchia</taxon>
        <taxon>Heteroconchia</taxon>
        <taxon>Euheterodonta</taxon>
        <taxon>Imparidentia</taxon>
        <taxon>Neoheterodontei</taxon>
        <taxon>Myida</taxon>
        <taxon>Myoidea</taxon>
        <taxon>Myidae</taxon>
        <taxon>Mya</taxon>
    </lineage>
</organism>
<reference evidence="5" key="1">
    <citation type="submission" date="2022-11" db="EMBL/GenBank/DDBJ databases">
        <title>Centuries of genome instability and evolution in soft-shell clam transmissible cancer (bioRxiv).</title>
        <authorList>
            <person name="Hart S.F.M."/>
            <person name="Yonemitsu M.A."/>
            <person name="Giersch R.M."/>
            <person name="Beal B.F."/>
            <person name="Arriagada G."/>
            <person name="Davis B.W."/>
            <person name="Ostrander E.A."/>
            <person name="Goff S.P."/>
            <person name="Metzger M.J."/>
        </authorList>
    </citation>
    <scope>NUCLEOTIDE SEQUENCE</scope>
    <source>
        <strain evidence="5">MELC-2E11</strain>
        <tissue evidence="5">Siphon/mantle</tissue>
    </source>
</reference>
<dbReference type="InterPro" id="IPR011009">
    <property type="entry name" value="Kinase-like_dom_sf"/>
</dbReference>
<keyword evidence="6" id="KW-1185">Reference proteome</keyword>
<accession>A0ABY7DGL1</accession>
<evidence type="ECO:0000313" key="6">
    <source>
        <dbReference type="Proteomes" id="UP001164746"/>
    </source>
</evidence>
<keyword evidence="2" id="KW-0808">Transferase</keyword>
<protein>
    <recommendedName>
        <fullName evidence="4">Alpha-type protein kinase domain-containing protein</fullName>
    </recommendedName>
</protein>
<dbReference type="Pfam" id="PF02816">
    <property type="entry name" value="Alpha_kinase"/>
    <property type="match status" value="1"/>
</dbReference>
<proteinExistence type="predicted"/>
<feature type="non-terminal residue" evidence="5">
    <location>
        <position position="1"/>
    </location>
</feature>
<evidence type="ECO:0000259" key="4">
    <source>
        <dbReference type="PROSITE" id="PS51158"/>
    </source>
</evidence>
<dbReference type="InterPro" id="IPR004166">
    <property type="entry name" value="a-kinase_dom"/>
</dbReference>
<sequence>MLQVEHSTWVSEEGNICYFKCKPKYKGDKFILFKVFTYAHAGTRDWRHYKAVFYRTRQFIEPFNSYLGTTKARPKVEFLAPEVAIMDTQSDFQMFARFFWNFNKTFSEDEAVVIERRLKGDFITYIDTTGYATHEMSALPAAFCHFSYQESG</sequence>
<dbReference type="EMBL" id="CP111013">
    <property type="protein sequence ID" value="WAQ96116.1"/>
    <property type="molecule type" value="Genomic_DNA"/>
</dbReference>
<gene>
    <name evidence="5" type="ORF">MAR_028806</name>
</gene>
<dbReference type="Proteomes" id="UP001164746">
    <property type="component" value="Chromosome 2"/>
</dbReference>
<feature type="domain" description="Alpha-type protein kinase" evidence="4">
    <location>
        <begin position="1"/>
        <end position="152"/>
    </location>
</feature>
<dbReference type="PROSITE" id="PS51158">
    <property type="entry name" value="ALPHA_KINASE"/>
    <property type="match status" value="1"/>
</dbReference>
<keyword evidence="1" id="KW-0723">Serine/threonine-protein kinase</keyword>
<evidence type="ECO:0000256" key="2">
    <source>
        <dbReference type="ARBA" id="ARBA00022679"/>
    </source>
</evidence>
<dbReference type="SUPFAM" id="SSF56112">
    <property type="entry name" value="Protein kinase-like (PK-like)"/>
    <property type="match status" value="1"/>
</dbReference>
<name>A0ABY7DGL1_MYAAR</name>
<keyword evidence="3" id="KW-0418">Kinase</keyword>
<evidence type="ECO:0000256" key="3">
    <source>
        <dbReference type="ARBA" id="ARBA00022777"/>
    </source>
</evidence>
<evidence type="ECO:0000313" key="5">
    <source>
        <dbReference type="EMBL" id="WAQ96116.1"/>
    </source>
</evidence>